<feature type="transmembrane region" description="Helical" evidence="7">
    <location>
        <begin position="153"/>
        <end position="174"/>
    </location>
</feature>
<dbReference type="Proteomes" id="UP000011688">
    <property type="component" value="Unassembled WGS sequence"/>
</dbReference>
<keyword evidence="4 7" id="KW-1133">Transmembrane helix</keyword>
<feature type="transmembrane region" description="Helical" evidence="7">
    <location>
        <begin position="98"/>
        <end position="115"/>
    </location>
</feature>
<evidence type="ECO:0000256" key="6">
    <source>
        <dbReference type="SAM" id="MobiDB-lite"/>
    </source>
</evidence>
<name>L9WYW3_9EURY</name>
<dbReference type="EMBL" id="AOIB01000036">
    <property type="protein sequence ID" value="ELY54680.1"/>
    <property type="molecule type" value="Genomic_DNA"/>
</dbReference>
<evidence type="ECO:0000256" key="1">
    <source>
        <dbReference type="ARBA" id="ARBA00004651"/>
    </source>
</evidence>
<dbReference type="PANTHER" id="PTHR33932:SF4">
    <property type="entry name" value="NA(+)_H(+) ANTIPORTER SUBUNIT B"/>
    <property type="match status" value="1"/>
</dbReference>
<feature type="compositionally biased region" description="Basic and acidic residues" evidence="6">
    <location>
        <begin position="49"/>
        <end position="78"/>
    </location>
</feature>
<protein>
    <submittedName>
        <fullName evidence="9">pH adaptation potassium efflux system protein B2, sodium/hydrogen antiporter subunit</fullName>
    </submittedName>
</protein>
<dbReference type="RefSeq" id="WP_005559048.1">
    <property type="nucleotide sequence ID" value="NZ_AOIB01000036.1"/>
</dbReference>
<feature type="transmembrane region" description="Helical" evidence="7">
    <location>
        <begin position="121"/>
        <end position="141"/>
    </location>
</feature>
<sequence length="240" mass="24863">MTGDDTPRDVDKSDDGMDSTSESRPDGGTDTDAADEDVHGYVPEDDPDPKEAVTEEQPRTETQDTAEDARSGGVVDERVEKTTSPVIQTPVVKTVARILTPFVVAFGVYLTLFGTSLPGGAFQGGVVMASAIVLIGLAFGFDPTRKWIDPLGLAGLFVLGAFLFGGIAVAAVPLGGAILELFVFPLSVEDMVKLAEVAIAALVSGVITGLVIWLAAGYEKAEKDGNATSESDNGNGGDNA</sequence>
<dbReference type="Pfam" id="PF04039">
    <property type="entry name" value="MnhB"/>
    <property type="match status" value="1"/>
</dbReference>
<keyword evidence="5 7" id="KW-0472">Membrane</keyword>
<comment type="caution">
    <text evidence="9">The sequence shown here is derived from an EMBL/GenBank/DDBJ whole genome shotgun (WGS) entry which is preliminary data.</text>
</comment>
<dbReference type="STRING" id="1227497.C491_18799"/>
<gene>
    <name evidence="9" type="ORF">C491_18799</name>
</gene>
<dbReference type="PANTHER" id="PTHR33932">
    <property type="entry name" value="NA(+)/H(+) ANTIPORTER SUBUNIT B"/>
    <property type="match status" value="1"/>
</dbReference>
<evidence type="ECO:0000256" key="7">
    <source>
        <dbReference type="SAM" id="Phobius"/>
    </source>
</evidence>
<feature type="transmembrane region" description="Helical" evidence="7">
    <location>
        <begin position="194"/>
        <end position="216"/>
    </location>
</feature>
<keyword evidence="2" id="KW-1003">Cell membrane</keyword>
<feature type="region of interest" description="Disordered" evidence="6">
    <location>
        <begin position="1"/>
        <end position="78"/>
    </location>
</feature>
<evidence type="ECO:0000256" key="2">
    <source>
        <dbReference type="ARBA" id="ARBA00022475"/>
    </source>
</evidence>
<dbReference type="eggNOG" id="arCOG03079">
    <property type="taxonomic scope" value="Archaea"/>
</dbReference>
<accession>L9WYW3</accession>
<proteinExistence type="predicted"/>
<evidence type="ECO:0000256" key="4">
    <source>
        <dbReference type="ARBA" id="ARBA00022989"/>
    </source>
</evidence>
<reference evidence="9 10" key="1">
    <citation type="journal article" date="2014" name="PLoS Genet.">
        <title>Phylogenetically driven sequencing of extremely halophilic archaea reveals strategies for static and dynamic osmo-response.</title>
        <authorList>
            <person name="Becker E.A."/>
            <person name="Seitzer P.M."/>
            <person name="Tritt A."/>
            <person name="Larsen D."/>
            <person name="Krusor M."/>
            <person name="Yao A.I."/>
            <person name="Wu D."/>
            <person name="Madern D."/>
            <person name="Eisen J.A."/>
            <person name="Darling A.E."/>
            <person name="Facciotti M.T."/>
        </authorList>
    </citation>
    <scope>NUCLEOTIDE SEQUENCE [LARGE SCALE GENOMIC DNA]</scope>
    <source>
        <strain evidence="9 10">DSM 10524</strain>
    </source>
</reference>
<evidence type="ECO:0000313" key="9">
    <source>
        <dbReference type="EMBL" id="ELY54680.1"/>
    </source>
</evidence>
<dbReference type="AlphaFoldDB" id="L9WYW3"/>
<keyword evidence="10" id="KW-1185">Reference proteome</keyword>
<dbReference type="GO" id="GO:0005886">
    <property type="term" value="C:plasma membrane"/>
    <property type="evidence" value="ECO:0007669"/>
    <property type="project" value="UniProtKB-SubCell"/>
</dbReference>
<comment type="subcellular location">
    <subcellularLocation>
        <location evidence="1">Cell membrane</location>
        <topology evidence="1">Multi-pass membrane protein</topology>
    </subcellularLocation>
</comment>
<dbReference type="InterPro" id="IPR007182">
    <property type="entry name" value="MnhB"/>
</dbReference>
<organism evidence="9 10">
    <name type="scientific">Natronococcus amylolyticus DSM 10524</name>
    <dbReference type="NCBI Taxonomy" id="1227497"/>
    <lineage>
        <taxon>Archaea</taxon>
        <taxon>Methanobacteriati</taxon>
        <taxon>Methanobacteriota</taxon>
        <taxon>Stenosarchaea group</taxon>
        <taxon>Halobacteria</taxon>
        <taxon>Halobacteriales</taxon>
        <taxon>Natrialbaceae</taxon>
        <taxon>Natronococcus</taxon>
    </lineage>
</organism>
<keyword evidence="3 7" id="KW-0812">Transmembrane</keyword>
<evidence type="ECO:0000313" key="10">
    <source>
        <dbReference type="Proteomes" id="UP000011688"/>
    </source>
</evidence>
<feature type="compositionally biased region" description="Basic and acidic residues" evidence="6">
    <location>
        <begin position="1"/>
        <end position="27"/>
    </location>
</feature>
<evidence type="ECO:0000256" key="3">
    <source>
        <dbReference type="ARBA" id="ARBA00022692"/>
    </source>
</evidence>
<evidence type="ECO:0000259" key="8">
    <source>
        <dbReference type="Pfam" id="PF04039"/>
    </source>
</evidence>
<dbReference type="InterPro" id="IPR050622">
    <property type="entry name" value="CPA3_antiporter_subunitB"/>
</dbReference>
<evidence type="ECO:0000256" key="5">
    <source>
        <dbReference type="ARBA" id="ARBA00023136"/>
    </source>
</evidence>
<dbReference type="OrthoDB" id="19265at2157"/>
<feature type="domain" description="Na+/H+ antiporter MnhB subunit-related protein" evidence="8">
    <location>
        <begin position="91"/>
        <end position="209"/>
    </location>
</feature>